<gene>
    <name evidence="1" type="ORF">AVDCRST_MAG28-2083</name>
</gene>
<evidence type="ECO:0000313" key="1">
    <source>
        <dbReference type="EMBL" id="CAA9453627.1"/>
    </source>
</evidence>
<accession>A0A6J4QSJ4</accession>
<name>A0A6J4QSJ4_9ACTN</name>
<proteinExistence type="predicted"/>
<sequence>MRCILGAHPIRMRNQASEYQENATDKTMQTCEFQCRPTV</sequence>
<dbReference type="EMBL" id="CADCVE010000038">
    <property type="protein sequence ID" value="CAA9453627.1"/>
    <property type="molecule type" value="Genomic_DNA"/>
</dbReference>
<dbReference type="AlphaFoldDB" id="A0A6J4QSJ4"/>
<organism evidence="1">
    <name type="scientific">uncultured Rubrobacteraceae bacterium</name>
    <dbReference type="NCBI Taxonomy" id="349277"/>
    <lineage>
        <taxon>Bacteria</taxon>
        <taxon>Bacillati</taxon>
        <taxon>Actinomycetota</taxon>
        <taxon>Rubrobacteria</taxon>
        <taxon>Rubrobacterales</taxon>
        <taxon>Rubrobacteraceae</taxon>
        <taxon>environmental samples</taxon>
    </lineage>
</organism>
<protein>
    <submittedName>
        <fullName evidence="1">Uncharacterized protein</fullName>
    </submittedName>
</protein>
<reference evidence="1" key="1">
    <citation type="submission" date="2020-02" db="EMBL/GenBank/DDBJ databases">
        <authorList>
            <person name="Meier V. D."/>
        </authorList>
    </citation>
    <scope>NUCLEOTIDE SEQUENCE</scope>
    <source>
        <strain evidence="1">AVDCRST_MAG28</strain>
    </source>
</reference>